<gene>
    <name evidence="2" type="ordered locus">Mpe_A0320</name>
</gene>
<dbReference type="HOGENOM" id="CLU_707275_0_0_4"/>
<feature type="region of interest" description="Disordered" evidence="1">
    <location>
        <begin position="1"/>
        <end position="20"/>
    </location>
</feature>
<evidence type="ECO:0000313" key="3">
    <source>
        <dbReference type="Proteomes" id="UP000000366"/>
    </source>
</evidence>
<dbReference type="Proteomes" id="UP000000366">
    <property type="component" value="Chromosome"/>
</dbReference>
<feature type="compositionally biased region" description="Polar residues" evidence="1">
    <location>
        <begin position="1"/>
        <end position="19"/>
    </location>
</feature>
<evidence type="ECO:0000256" key="1">
    <source>
        <dbReference type="SAM" id="MobiDB-lite"/>
    </source>
</evidence>
<keyword evidence="3" id="KW-1185">Reference proteome</keyword>
<sequence>MAAHNRTNMTARPSLTRATTEAEPLEAWREIVAQIGRDVAGPLTTALERVIQLTTTGKIDREGLRVLRAEIERARRVGMVGQQLSRFASKRLRQSHERLDLAQTLQAVLTHRAREVNARGIQVRQSTRAIEVLVDPALLFSLLNAVLDWAAEGARTSIDFRVDQKDWPPHGRVSCSFALEPTDGATLESLNWHLVGQIAQSMGLALHCDTDETHVTLALEFPRTVSDPVEGMSAVELDHGDASTLNSKPLAGNQVLVVSARREMRLLVREAIANMGLVIDFVGSVDEAVDFCREGWPHAIVFEAVLRGERLDQLAEEIRAELPGFSFIEIAEEGNAFEISGFNGMNHARVGRDGLHQSLPSALVFELSKQY</sequence>
<protein>
    <recommendedName>
        <fullName evidence="4">Response regulatory domain-containing protein</fullName>
    </recommendedName>
</protein>
<evidence type="ECO:0008006" key="4">
    <source>
        <dbReference type="Google" id="ProtNLM"/>
    </source>
</evidence>
<dbReference type="EMBL" id="CP000555">
    <property type="protein sequence ID" value="ABM93282.1"/>
    <property type="molecule type" value="Genomic_DNA"/>
</dbReference>
<name>A2SCJ3_METPP</name>
<reference evidence="2 3" key="1">
    <citation type="journal article" date="2007" name="J. Bacteriol.">
        <title>Whole-genome analysis of the methyl tert-butyl ether-degrading beta-proteobacterium Methylibium petroleiphilum PM1.</title>
        <authorList>
            <person name="Kane S.R."/>
            <person name="Chakicherla A.Y."/>
            <person name="Chain P.S.G."/>
            <person name="Schmidt R."/>
            <person name="Shin M.W."/>
            <person name="Legler T.C."/>
            <person name="Scow K.M."/>
            <person name="Larimer F.W."/>
            <person name="Lucas S.M."/>
            <person name="Richardson P.M."/>
            <person name="Hristova K.R."/>
        </authorList>
    </citation>
    <scope>NUCLEOTIDE SEQUENCE [LARGE SCALE GENOMIC DNA]</scope>
    <source>
        <strain evidence="3">ATCC BAA-1232 / LMG 22953 / PM1</strain>
    </source>
</reference>
<evidence type="ECO:0000313" key="2">
    <source>
        <dbReference type="EMBL" id="ABM93282.1"/>
    </source>
</evidence>
<dbReference type="eggNOG" id="COG0784">
    <property type="taxonomic scope" value="Bacteria"/>
</dbReference>
<organism evidence="2 3">
    <name type="scientific">Methylibium petroleiphilum (strain ATCC BAA-1232 / LMG 22953 / PM1)</name>
    <dbReference type="NCBI Taxonomy" id="420662"/>
    <lineage>
        <taxon>Bacteria</taxon>
        <taxon>Pseudomonadati</taxon>
        <taxon>Pseudomonadota</taxon>
        <taxon>Betaproteobacteria</taxon>
        <taxon>Burkholderiales</taxon>
        <taxon>Sphaerotilaceae</taxon>
        <taxon>Methylibium</taxon>
    </lineage>
</organism>
<dbReference type="KEGG" id="mpt:Mpe_A0320"/>
<proteinExistence type="predicted"/>
<dbReference type="STRING" id="420662.Mpe_A0320"/>
<accession>A2SCJ3</accession>
<dbReference type="AlphaFoldDB" id="A2SCJ3"/>
<dbReference type="SUPFAM" id="SSF52172">
    <property type="entry name" value="CheY-like"/>
    <property type="match status" value="1"/>
</dbReference>
<dbReference type="InterPro" id="IPR011006">
    <property type="entry name" value="CheY-like_superfamily"/>
</dbReference>